<dbReference type="Pfam" id="PF00990">
    <property type="entry name" value="GGDEF"/>
    <property type="match status" value="1"/>
</dbReference>
<reference evidence="4 5" key="1">
    <citation type="submission" date="2019-02" db="EMBL/GenBank/DDBJ databases">
        <title>Aquabacterium sp. strain KMB7.</title>
        <authorList>
            <person name="Chen W.-M."/>
        </authorList>
    </citation>
    <scope>NUCLEOTIDE SEQUENCE [LARGE SCALE GENOMIC DNA]</scope>
    <source>
        <strain evidence="4 5">KMB7</strain>
    </source>
</reference>
<dbReference type="PANTHER" id="PTHR33121:SF79">
    <property type="entry name" value="CYCLIC DI-GMP PHOSPHODIESTERASE PDED-RELATED"/>
    <property type="match status" value="1"/>
</dbReference>
<keyword evidence="1" id="KW-1133">Transmembrane helix</keyword>
<feature type="transmembrane region" description="Helical" evidence="1">
    <location>
        <begin position="46"/>
        <end position="72"/>
    </location>
</feature>
<dbReference type="EMBL" id="SIXI01000005">
    <property type="protein sequence ID" value="TBO29254.1"/>
    <property type="molecule type" value="Genomic_DNA"/>
</dbReference>
<dbReference type="Proteomes" id="UP000292120">
    <property type="component" value="Unassembled WGS sequence"/>
</dbReference>
<dbReference type="SUPFAM" id="SSF55073">
    <property type="entry name" value="Nucleotide cyclase"/>
    <property type="match status" value="1"/>
</dbReference>
<dbReference type="CDD" id="cd01949">
    <property type="entry name" value="GGDEF"/>
    <property type="match status" value="1"/>
</dbReference>
<organism evidence="4 5">
    <name type="scientific">Aquabacterium lacunae</name>
    <dbReference type="NCBI Taxonomy" id="2528630"/>
    <lineage>
        <taxon>Bacteria</taxon>
        <taxon>Pseudomonadati</taxon>
        <taxon>Pseudomonadota</taxon>
        <taxon>Betaproteobacteria</taxon>
        <taxon>Burkholderiales</taxon>
        <taxon>Aquabacterium</taxon>
    </lineage>
</organism>
<comment type="caution">
    <text evidence="4">The sequence shown here is derived from an EMBL/GenBank/DDBJ whole genome shotgun (WGS) entry which is preliminary data.</text>
</comment>
<feature type="transmembrane region" description="Helical" evidence="1">
    <location>
        <begin position="175"/>
        <end position="197"/>
    </location>
</feature>
<dbReference type="Gene3D" id="3.30.70.270">
    <property type="match status" value="1"/>
</dbReference>
<dbReference type="CDD" id="cd01948">
    <property type="entry name" value="EAL"/>
    <property type="match status" value="1"/>
</dbReference>
<feature type="transmembrane region" description="Helical" evidence="1">
    <location>
        <begin position="78"/>
        <end position="101"/>
    </location>
</feature>
<evidence type="ECO:0000313" key="4">
    <source>
        <dbReference type="EMBL" id="TBO29254.1"/>
    </source>
</evidence>
<keyword evidence="1" id="KW-0472">Membrane</keyword>
<proteinExistence type="predicted"/>
<dbReference type="SMART" id="SM00267">
    <property type="entry name" value="GGDEF"/>
    <property type="match status" value="1"/>
</dbReference>
<feature type="transmembrane region" description="Helical" evidence="1">
    <location>
        <begin position="108"/>
        <end position="129"/>
    </location>
</feature>
<dbReference type="PROSITE" id="PS50887">
    <property type="entry name" value="GGDEF"/>
    <property type="match status" value="1"/>
</dbReference>
<evidence type="ECO:0000313" key="5">
    <source>
        <dbReference type="Proteomes" id="UP000292120"/>
    </source>
</evidence>
<keyword evidence="5" id="KW-1185">Reference proteome</keyword>
<dbReference type="AlphaFoldDB" id="A0A4Q9GWU1"/>
<evidence type="ECO:0000259" key="3">
    <source>
        <dbReference type="PROSITE" id="PS50887"/>
    </source>
</evidence>
<dbReference type="Gene3D" id="3.20.20.450">
    <property type="entry name" value="EAL domain"/>
    <property type="match status" value="1"/>
</dbReference>
<keyword evidence="1" id="KW-0812">Transmembrane</keyword>
<feature type="transmembrane region" description="Helical" evidence="1">
    <location>
        <begin position="217"/>
        <end position="239"/>
    </location>
</feature>
<dbReference type="Pfam" id="PF00563">
    <property type="entry name" value="EAL"/>
    <property type="match status" value="1"/>
</dbReference>
<protein>
    <submittedName>
        <fullName evidence="4">EAL domain-containing protein</fullName>
    </submittedName>
</protein>
<dbReference type="InterPro" id="IPR035919">
    <property type="entry name" value="EAL_sf"/>
</dbReference>
<evidence type="ECO:0000259" key="2">
    <source>
        <dbReference type="PROSITE" id="PS50883"/>
    </source>
</evidence>
<name>A0A4Q9GWU1_9BURK</name>
<dbReference type="NCBIfam" id="TIGR00254">
    <property type="entry name" value="GGDEF"/>
    <property type="match status" value="1"/>
</dbReference>
<dbReference type="PANTHER" id="PTHR33121">
    <property type="entry name" value="CYCLIC DI-GMP PHOSPHODIESTERASE PDEF"/>
    <property type="match status" value="1"/>
</dbReference>
<feature type="domain" description="EAL" evidence="2">
    <location>
        <begin position="433"/>
        <end position="687"/>
    </location>
</feature>
<accession>A0A4Q9GWU1</accession>
<dbReference type="SUPFAM" id="SSF141868">
    <property type="entry name" value="EAL domain-like"/>
    <property type="match status" value="1"/>
</dbReference>
<dbReference type="SMART" id="SM00052">
    <property type="entry name" value="EAL"/>
    <property type="match status" value="1"/>
</dbReference>
<feature type="transmembrane region" description="Helical" evidence="1">
    <location>
        <begin position="141"/>
        <end position="163"/>
    </location>
</feature>
<dbReference type="InterPro" id="IPR050706">
    <property type="entry name" value="Cyclic-di-GMP_PDE-like"/>
</dbReference>
<sequence>MSDFDLAPMMARSAFWLTWLMAAAALFLHTRLTARIRTSDRDTGMGWWLAGTLVLGTAVWAEALLTVLAVAPEGRTRHLLALVGAAWVPAVGAVGVSLWMGSQPRLNLLGQIGCVVLAVGGLLMGPYLLVASTVWRPGVAWVWPSMAVCGVLMALACAAVWVWRQSLVDADVPWWWWLAGALGASALFRAAQWALLMSVQWPSDGQSMGDHSLPPEAVQPLVAGSALIMMAVLQLAVILEQRWRSRERQLTDSLARAHSTIAQGSLTDSLTGLPNRTGFDVALQQAVQQGGHRLAVMLLSLDGFRSLLDLYGHDAAESMLRQVGARLRGMLRTEDLVARVEGEDFLLLVHNLGDRPAVAQLAQRLGDLVRQPLVLDAGDLVLSASIGVALFPDEPQPERLVQHAGEALQVARSGGGAAQCLYEPGIDRVVEGQVAMQRDLRHAVERGELRLQYQPKLVADSGQLGGVEALLRWLHPTRGFVSPAEFIPVAERFGLIGELGQWVLDEACRQMRAWMDTGQEIPVAVNVSVHQLRQADLAERVQRSLAHHHVPARLLTLEITESVAMENLDTSLRMFDMLASLGVHLSIDDFGTGYSSLAYLRRLPATQLKIDRSFVRDLDDGTEGSRAIVQAVVHMAHALQLRVVAEGVETETQATHLRQLGCDELQGFLFARPMPPEALVAWQTERQARSADAGIREAVGRSSRFGDLTPV</sequence>
<gene>
    <name evidence="4" type="ORF">EYS42_12645</name>
</gene>
<evidence type="ECO:0000256" key="1">
    <source>
        <dbReference type="SAM" id="Phobius"/>
    </source>
</evidence>
<dbReference type="OrthoDB" id="9813903at2"/>
<dbReference type="InterPro" id="IPR001633">
    <property type="entry name" value="EAL_dom"/>
</dbReference>
<dbReference type="PROSITE" id="PS50883">
    <property type="entry name" value="EAL"/>
    <property type="match status" value="1"/>
</dbReference>
<dbReference type="GO" id="GO:0071111">
    <property type="term" value="F:cyclic-guanylate-specific phosphodiesterase activity"/>
    <property type="evidence" value="ECO:0007669"/>
    <property type="project" value="InterPro"/>
</dbReference>
<dbReference type="InterPro" id="IPR000160">
    <property type="entry name" value="GGDEF_dom"/>
</dbReference>
<dbReference type="FunFam" id="3.20.20.450:FF:000001">
    <property type="entry name" value="Cyclic di-GMP phosphodiesterase yahA"/>
    <property type="match status" value="1"/>
</dbReference>
<feature type="domain" description="GGDEF" evidence="3">
    <location>
        <begin position="292"/>
        <end position="424"/>
    </location>
</feature>
<dbReference type="InterPro" id="IPR029787">
    <property type="entry name" value="Nucleotide_cyclase"/>
</dbReference>
<dbReference type="InterPro" id="IPR043128">
    <property type="entry name" value="Rev_trsase/Diguanyl_cyclase"/>
</dbReference>
<dbReference type="RefSeq" id="WP_130968550.1">
    <property type="nucleotide sequence ID" value="NZ_SIXI01000005.1"/>
</dbReference>
<feature type="transmembrane region" description="Helical" evidence="1">
    <location>
        <begin position="14"/>
        <end position="34"/>
    </location>
</feature>